<proteinExistence type="predicted"/>
<keyword evidence="1" id="KW-0812">Transmembrane</keyword>
<evidence type="ECO:0000313" key="2">
    <source>
        <dbReference type="EMBL" id="TYG54145.1"/>
    </source>
</evidence>
<gene>
    <name evidence="2" type="ORF">ES288_D09G165600v1</name>
</gene>
<dbReference type="Proteomes" id="UP000323506">
    <property type="component" value="Chromosome D09"/>
</dbReference>
<accession>A0A5D2BCW4</accession>
<protein>
    <submittedName>
        <fullName evidence="2">Uncharacterized protein</fullName>
    </submittedName>
</protein>
<keyword evidence="1" id="KW-1133">Transmembrane helix</keyword>
<organism evidence="2 3">
    <name type="scientific">Gossypium darwinii</name>
    <name type="common">Darwin's cotton</name>
    <name type="synonym">Gossypium barbadense var. darwinii</name>
    <dbReference type="NCBI Taxonomy" id="34276"/>
    <lineage>
        <taxon>Eukaryota</taxon>
        <taxon>Viridiplantae</taxon>
        <taxon>Streptophyta</taxon>
        <taxon>Embryophyta</taxon>
        <taxon>Tracheophyta</taxon>
        <taxon>Spermatophyta</taxon>
        <taxon>Magnoliopsida</taxon>
        <taxon>eudicotyledons</taxon>
        <taxon>Gunneridae</taxon>
        <taxon>Pentapetalae</taxon>
        <taxon>rosids</taxon>
        <taxon>malvids</taxon>
        <taxon>Malvales</taxon>
        <taxon>Malvaceae</taxon>
        <taxon>Malvoideae</taxon>
        <taxon>Gossypium</taxon>
    </lineage>
</organism>
<dbReference type="AlphaFoldDB" id="A0A5D2BCW4"/>
<evidence type="ECO:0000256" key="1">
    <source>
        <dbReference type="SAM" id="Phobius"/>
    </source>
</evidence>
<keyword evidence="3" id="KW-1185">Reference proteome</keyword>
<name>A0A5D2BCW4_GOSDA</name>
<keyword evidence="1" id="KW-0472">Membrane</keyword>
<feature type="transmembrane region" description="Helical" evidence="1">
    <location>
        <begin position="49"/>
        <end position="68"/>
    </location>
</feature>
<reference evidence="2 3" key="1">
    <citation type="submission" date="2019-06" db="EMBL/GenBank/DDBJ databases">
        <title>WGS assembly of Gossypium darwinii.</title>
        <authorList>
            <person name="Chen Z.J."/>
            <person name="Sreedasyam A."/>
            <person name="Ando A."/>
            <person name="Song Q."/>
            <person name="De L."/>
            <person name="Hulse-Kemp A."/>
            <person name="Ding M."/>
            <person name="Ye W."/>
            <person name="Kirkbride R."/>
            <person name="Jenkins J."/>
            <person name="Plott C."/>
            <person name="Lovell J."/>
            <person name="Lin Y.-M."/>
            <person name="Vaughn R."/>
            <person name="Liu B."/>
            <person name="Li W."/>
            <person name="Simpson S."/>
            <person name="Scheffler B."/>
            <person name="Saski C."/>
            <person name="Grover C."/>
            <person name="Hu G."/>
            <person name="Conover J."/>
            <person name="Carlson J."/>
            <person name="Shu S."/>
            <person name="Boston L."/>
            <person name="Williams M."/>
            <person name="Peterson D."/>
            <person name="Mcgee K."/>
            <person name="Jones D."/>
            <person name="Wendel J."/>
            <person name="Stelly D."/>
            <person name="Grimwood J."/>
            <person name="Schmutz J."/>
        </authorList>
    </citation>
    <scope>NUCLEOTIDE SEQUENCE [LARGE SCALE GENOMIC DNA]</scope>
    <source>
        <strain evidence="2">1808015.09</strain>
    </source>
</reference>
<dbReference type="EMBL" id="CM017709">
    <property type="protein sequence ID" value="TYG54145.1"/>
    <property type="molecule type" value="Genomic_DNA"/>
</dbReference>
<sequence>MEEWAERVVMSMGFGWQANQKGRGSGDAIWAASYGSRWRSRGLVNQERMFDVFALPVIYIYIYIYIYIRKGILYHFKQCKISYFIVKCKPDREGHAC</sequence>
<evidence type="ECO:0000313" key="3">
    <source>
        <dbReference type="Proteomes" id="UP000323506"/>
    </source>
</evidence>